<keyword evidence="1" id="KW-0479">Metal-binding</keyword>
<reference evidence="6" key="1">
    <citation type="submission" date="2021-09" db="EMBL/GenBank/DDBJ databases">
        <authorList>
            <consortium name="AG Swart"/>
            <person name="Singh M."/>
            <person name="Singh A."/>
            <person name="Seah K."/>
            <person name="Emmerich C."/>
        </authorList>
    </citation>
    <scope>NUCLEOTIDE SEQUENCE</scope>
    <source>
        <strain evidence="6">ATCC30299</strain>
    </source>
</reference>
<evidence type="ECO:0000256" key="3">
    <source>
        <dbReference type="ARBA" id="ARBA00022833"/>
    </source>
</evidence>
<evidence type="ECO:0000256" key="4">
    <source>
        <dbReference type="PROSITE-ProRule" id="PRU00452"/>
    </source>
</evidence>
<feature type="domain" description="SP-RING-type" evidence="5">
    <location>
        <begin position="306"/>
        <end position="387"/>
    </location>
</feature>
<keyword evidence="7" id="KW-1185">Reference proteome</keyword>
<evidence type="ECO:0000313" key="6">
    <source>
        <dbReference type="EMBL" id="CAG9324844.1"/>
    </source>
</evidence>
<dbReference type="Gene3D" id="3.30.40.10">
    <property type="entry name" value="Zinc/RING finger domain, C3HC4 (zinc finger)"/>
    <property type="match status" value="1"/>
</dbReference>
<comment type="caution">
    <text evidence="6">The sequence shown here is derived from an EMBL/GenBank/DDBJ whole genome shotgun (WGS) entry which is preliminary data.</text>
</comment>
<proteinExistence type="predicted"/>
<dbReference type="EMBL" id="CAJZBQ010000036">
    <property type="protein sequence ID" value="CAG9324844.1"/>
    <property type="molecule type" value="Genomic_DNA"/>
</dbReference>
<dbReference type="Pfam" id="PF02891">
    <property type="entry name" value="zf-MIZ"/>
    <property type="match status" value="1"/>
</dbReference>
<dbReference type="PANTHER" id="PTHR10782">
    <property type="entry name" value="ZINC FINGER MIZ DOMAIN-CONTAINING PROTEIN"/>
    <property type="match status" value="1"/>
</dbReference>
<evidence type="ECO:0000313" key="7">
    <source>
        <dbReference type="Proteomes" id="UP001162131"/>
    </source>
</evidence>
<gene>
    <name evidence="6" type="ORF">BSTOLATCC_MIC36621</name>
</gene>
<protein>
    <recommendedName>
        <fullName evidence="5">SP-RING-type domain-containing protein</fullName>
    </recommendedName>
</protein>
<dbReference type="SUPFAM" id="SSF57903">
    <property type="entry name" value="FYVE/PHD zinc finger"/>
    <property type="match status" value="1"/>
</dbReference>
<evidence type="ECO:0000259" key="5">
    <source>
        <dbReference type="PROSITE" id="PS51044"/>
    </source>
</evidence>
<name>A0AAU9JK17_9CILI</name>
<evidence type="ECO:0000256" key="2">
    <source>
        <dbReference type="ARBA" id="ARBA00022771"/>
    </source>
</evidence>
<keyword evidence="3" id="KW-0862">Zinc</keyword>
<dbReference type="GO" id="GO:0061665">
    <property type="term" value="F:SUMO ligase activity"/>
    <property type="evidence" value="ECO:0007669"/>
    <property type="project" value="TreeGrafter"/>
</dbReference>
<dbReference type="GO" id="GO:0000785">
    <property type="term" value="C:chromatin"/>
    <property type="evidence" value="ECO:0007669"/>
    <property type="project" value="TreeGrafter"/>
</dbReference>
<dbReference type="AlphaFoldDB" id="A0AAU9JK17"/>
<accession>A0AAU9JK17</accession>
<dbReference type="PANTHER" id="PTHR10782:SF4">
    <property type="entry name" value="TONALLI, ISOFORM E"/>
    <property type="match status" value="1"/>
</dbReference>
<dbReference type="InterPro" id="IPR011011">
    <property type="entry name" value="Znf_FYVE_PHD"/>
</dbReference>
<dbReference type="Proteomes" id="UP001162131">
    <property type="component" value="Unassembled WGS sequence"/>
</dbReference>
<dbReference type="PROSITE" id="PS51044">
    <property type="entry name" value="ZF_SP_RING"/>
    <property type="match status" value="1"/>
</dbReference>
<sequence length="440" mass="50311">MSVNALQLDMLKTSKIREICRDLKIRTSGNSEQVKSTLLLYLSTEEGRERAYQKLKVSMLERLFGDEDPIKTLVSSSRPETVDTSVMTNPTLADSLERKGKNIRCVCLSGSYPLKQCETCGTYQHWGCMGRNVTMLNYECIFCQMAALDLSQQILDALVMPFSLPREDPQITNKKMQRKFSFTSDHLRKLESGQGTVRVFLFCMKIDGIGYNNIWPSSGAVILNDRTILEPHKMQERQDVPLDITELLVGGENSLSVLKYNDYQYYVSGIFLVKTLSLPEVREKIYSSIKIKSEEEGIAFVKQKFTESEVDIDTITVTFKCPLSLKVLDDPVRGAHCTHLNCFGLEAYIMYQTQQIKNRWNCPICHERCNKVVRDEYFEKILMEAKIFGANSVEFKRDGSYVLCASKSGNIKEINEKKTYQRVEKRKTENKVVAGTIEID</sequence>
<dbReference type="InterPro" id="IPR013083">
    <property type="entry name" value="Znf_RING/FYVE/PHD"/>
</dbReference>
<organism evidence="6 7">
    <name type="scientific">Blepharisma stoltei</name>
    <dbReference type="NCBI Taxonomy" id="1481888"/>
    <lineage>
        <taxon>Eukaryota</taxon>
        <taxon>Sar</taxon>
        <taxon>Alveolata</taxon>
        <taxon>Ciliophora</taxon>
        <taxon>Postciliodesmatophora</taxon>
        <taxon>Heterotrichea</taxon>
        <taxon>Heterotrichida</taxon>
        <taxon>Blepharismidae</taxon>
        <taxon>Blepharisma</taxon>
    </lineage>
</organism>
<evidence type="ECO:0000256" key="1">
    <source>
        <dbReference type="ARBA" id="ARBA00022723"/>
    </source>
</evidence>
<dbReference type="GO" id="GO:0008270">
    <property type="term" value="F:zinc ion binding"/>
    <property type="evidence" value="ECO:0007669"/>
    <property type="project" value="UniProtKB-KW"/>
</dbReference>
<dbReference type="CDD" id="cd16650">
    <property type="entry name" value="SP-RING_PIAS-like"/>
    <property type="match status" value="1"/>
</dbReference>
<dbReference type="InterPro" id="IPR004181">
    <property type="entry name" value="Znf_MIZ"/>
</dbReference>
<keyword evidence="2 4" id="KW-0863">Zinc-finger</keyword>
<dbReference type="GO" id="GO:0016925">
    <property type="term" value="P:protein sumoylation"/>
    <property type="evidence" value="ECO:0007669"/>
    <property type="project" value="TreeGrafter"/>
</dbReference>